<keyword evidence="1" id="KW-0732">Signal</keyword>
<proteinExistence type="predicted"/>
<organism evidence="2 3">
    <name type="scientific">candidate division WOR-3 bacterium</name>
    <dbReference type="NCBI Taxonomy" id="2052148"/>
    <lineage>
        <taxon>Bacteria</taxon>
        <taxon>Bacteria division WOR-3</taxon>
    </lineage>
</organism>
<feature type="chain" id="PRO_5038780065" description="T9SS type A sorting domain-containing protein" evidence="1">
    <location>
        <begin position="20"/>
        <end position="455"/>
    </location>
</feature>
<dbReference type="AlphaFoldDB" id="A0A9D5K8E5"/>
<accession>A0A9D5K8E5</accession>
<reference evidence="2" key="1">
    <citation type="submission" date="2019-11" db="EMBL/GenBank/DDBJ databases">
        <title>Microbial mats filling the niche in hypersaline microbial mats.</title>
        <authorList>
            <person name="Wong H.L."/>
            <person name="Macleod F.I."/>
            <person name="White R.A. III"/>
            <person name="Burns B.P."/>
        </authorList>
    </citation>
    <scope>NUCLEOTIDE SEQUENCE</scope>
    <source>
        <strain evidence="2">Bin_327</strain>
    </source>
</reference>
<protein>
    <recommendedName>
        <fullName evidence="4">T9SS type A sorting domain-containing protein</fullName>
    </recommendedName>
</protein>
<name>A0A9D5K8E5_UNCW3</name>
<sequence>MKKVLVVLFALTAFIPAVEWDTEPFDDGSGLAPRNPILTLDRNETPRILYYSNCPENEVNILKFASPDGEDWVVNPVDEISQYKALRFSFDFTPSNDVMIAYTQVGNMGNMDIYLACDSSVIFDILNLTDDPFLQMDPLVKVGSDGIARIVYREENDDGFNIRYGWRDSEGFHSESIKDSMYTHLRGYDFLLDGENVPLVFYQADDYDLWYATREGEYDWMQESLSIKGGQPSVARDGDGNFHIGYENLNDIYYATDKSGTWIEECVADNTSGDQNWVDASLALDPSGTPHIMWYSWTAPYLAWTNEVWYATKDGGSWTPMDSMPPNEAKGFGQVNPFHIDTDGYGHVSYSIYDELYYVKSVEPMKTGITESNPQITPLKLEVRGSKVHFNSPGSGTVTLELYDASGRRIERIASGLYPAGEHTMPISADLSSGVYFIRGLIGEYPASAKFVAAK</sequence>
<dbReference type="EMBL" id="WJKJ01000064">
    <property type="protein sequence ID" value="MBD3363984.1"/>
    <property type="molecule type" value="Genomic_DNA"/>
</dbReference>
<evidence type="ECO:0000313" key="2">
    <source>
        <dbReference type="EMBL" id="MBD3363984.1"/>
    </source>
</evidence>
<evidence type="ECO:0000313" key="3">
    <source>
        <dbReference type="Proteomes" id="UP000630660"/>
    </source>
</evidence>
<comment type="caution">
    <text evidence="2">The sequence shown here is derived from an EMBL/GenBank/DDBJ whole genome shotgun (WGS) entry which is preliminary data.</text>
</comment>
<feature type="signal peptide" evidence="1">
    <location>
        <begin position="1"/>
        <end position="19"/>
    </location>
</feature>
<evidence type="ECO:0000256" key="1">
    <source>
        <dbReference type="SAM" id="SignalP"/>
    </source>
</evidence>
<dbReference type="Gene3D" id="2.120.10.70">
    <property type="entry name" value="Fucose-specific lectin"/>
    <property type="match status" value="1"/>
</dbReference>
<dbReference type="Proteomes" id="UP000630660">
    <property type="component" value="Unassembled WGS sequence"/>
</dbReference>
<gene>
    <name evidence="2" type="ORF">GF359_02090</name>
</gene>
<evidence type="ECO:0008006" key="4">
    <source>
        <dbReference type="Google" id="ProtNLM"/>
    </source>
</evidence>